<accession>A0ABD0VTL2</accession>
<proteinExistence type="predicted"/>
<dbReference type="Proteomes" id="UP001552299">
    <property type="component" value="Unassembled WGS sequence"/>
</dbReference>
<gene>
    <name evidence="2" type="ORF">M5K25_000429</name>
</gene>
<name>A0ABD0VTL2_DENTH</name>
<evidence type="ECO:0000313" key="2">
    <source>
        <dbReference type="EMBL" id="KAL0928539.1"/>
    </source>
</evidence>
<organism evidence="2 3">
    <name type="scientific">Dendrobium thyrsiflorum</name>
    <name type="common">Pinecone-like raceme dendrobium</name>
    <name type="synonym">Orchid</name>
    <dbReference type="NCBI Taxonomy" id="117978"/>
    <lineage>
        <taxon>Eukaryota</taxon>
        <taxon>Viridiplantae</taxon>
        <taxon>Streptophyta</taxon>
        <taxon>Embryophyta</taxon>
        <taxon>Tracheophyta</taxon>
        <taxon>Spermatophyta</taxon>
        <taxon>Magnoliopsida</taxon>
        <taxon>Liliopsida</taxon>
        <taxon>Asparagales</taxon>
        <taxon>Orchidaceae</taxon>
        <taxon>Epidendroideae</taxon>
        <taxon>Malaxideae</taxon>
        <taxon>Dendrobiinae</taxon>
        <taxon>Dendrobium</taxon>
    </lineage>
</organism>
<comment type="caution">
    <text evidence="2">The sequence shown here is derived from an EMBL/GenBank/DDBJ whole genome shotgun (WGS) entry which is preliminary data.</text>
</comment>
<evidence type="ECO:0000256" key="1">
    <source>
        <dbReference type="SAM" id="MobiDB-lite"/>
    </source>
</evidence>
<feature type="region of interest" description="Disordered" evidence="1">
    <location>
        <begin position="1"/>
        <end position="20"/>
    </location>
</feature>
<dbReference type="AlphaFoldDB" id="A0ABD0VTL2"/>
<reference evidence="2 3" key="1">
    <citation type="journal article" date="2024" name="Plant Biotechnol. J.">
        <title>Dendrobium thyrsiflorum genome and its molecular insights into genes involved in important horticultural traits.</title>
        <authorList>
            <person name="Chen B."/>
            <person name="Wang J.Y."/>
            <person name="Zheng P.J."/>
            <person name="Li K.L."/>
            <person name="Liang Y.M."/>
            <person name="Chen X.F."/>
            <person name="Zhang C."/>
            <person name="Zhao X."/>
            <person name="He X."/>
            <person name="Zhang G.Q."/>
            <person name="Liu Z.J."/>
            <person name="Xu Q."/>
        </authorList>
    </citation>
    <scope>NUCLEOTIDE SEQUENCE [LARGE SCALE GENOMIC DNA]</scope>
    <source>
        <strain evidence="2">GZMU011</strain>
    </source>
</reference>
<evidence type="ECO:0000313" key="3">
    <source>
        <dbReference type="Proteomes" id="UP001552299"/>
    </source>
</evidence>
<dbReference type="EMBL" id="JANQDX010000001">
    <property type="protein sequence ID" value="KAL0928539.1"/>
    <property type="molecule type" value="Genomic_DNA"/>
</dbReference>
<keyword evidence="3" id="KW-1185">Reference proteome</keyword>
<protein>
    <submittedName>
        <fullName evidence="2">Uncharacterized protein</fullName>
    </submittedName>
</protein>
<sequence length="69" mass="7666">MRELLNKLKNKETGEGRVEMQQDSAGAILDRELVPCSRQGQVCGITHRSTSVGVQLERSTREAVARGRQ</sequence>